<protein>
    <submittedName>
        <fullName evidence="5">DNA-binding protein HU-beta</fullName>
    </submittedName>
    <submittedName>
        <fullName evidence="6">HU family DNA-binding protein</fullName>
    </submittedName>
</protein>
<organism evidence="6 8">
    <name type="scientific">Sphingomonas yabuuchiae</name>
    <dbReference type="NCBI Taxonomy" id="172044"/>
    <lineage>
        <taxon>Bacteria</taxon>
        <taxon>Pseudomonadati</taxon>
        <taxon>Pseudomonadota</taxon>
        <taxon>Alphaproteobacteria</taxon>
        <taxon>Sphingomonadales</taxon>
        <taxon>Sphingomonadaceae</taxon>
        <taxon>Sphingomonas</taxon>
    </lineage>
</organism>
<dbReference type="Pfam" id="PF00216">
    <property type="entry name" value="Bac_DNA_binding"/>
    <property type="match status" value="1"/>
</dbReference>
<dbReference type="EMBL" id="JAFHKU010000057">
    <property type="protein sequence ID" value="MBN3556735.1"/>
    <property type="molecule type" value="Genomic_DNA"/>
</dbReference>
<evidence type="ECO:0000313" key="7">
    <source>
        <dbReference type="Proteomes" id="UP000584663"/>
    </source>
</evidence>
<accession>A0AA41DE74</accession>
<dbReference type="Proteomes" id="UP000584663">
    <property type="component" value="Unassembled WGS sequence"/>
</dbReference>
<dbReference type="PANTHER" id="PTHR33175:SF3">
    <property type="entry name" value="DNA-BINDING PROTEIN HU-BETA"/>
    <property type="match status" value="1"/>
</dbReference>
<dbReference type="InterPro" id="IPR010992">
    <property type="entry name" value="IHF-like_DNA-bd_dom_sf"/>
</dbReference>
<evidence type="ECO:0000256" key="2">
    <source>
        <dbReference type="ARBA" id="ARBA00023067"/>
    </source>
</evidence>
<dbReference type="GO" id="GO:0030261">
    <property type="term" value="P:chromosome condensation"/>
    <property type="evidence" value="ECO:0007669"/>
    <property type="project" value="UniProtKB-KW"/>
</dbReference>
<dbReference type="EMBL" id="JACHNX010000037">
    <property type="protein sequence ID" value="MBB4611621.1"/>
    <property type="molecule type" value="Genomic_DNA"/>
</dbReference>
<reference evidence="5 7" key="1">
    <citation type="submission" date="2020-08" db="EMBL/GenBank/DDBJ databases">
        <title>Genomic Encyclopedia of Type Strains, Phase IV (KMG-IV): sequencing the most valuable type-strain genomes for metagenomic binning, comparative biology and taxonomic classification.</title>
        <authorList>
            <person name="Goeker M."/>
        </authorList>
    </citation>
    <scope>NUCLEOTIDE SEQUENCE [LARGE SCALE GENOMIC DNA]</scope>
    <source>
        <strain evidence="5 7">DSM 14562</strain>
    </source>
</reference>
<keyword evidence="7" id="KW-1185">Reference proteome</keyword>
<evidence type="ECO:0000313" key="6">
    <source>
        <dbReference type="EMBL" id="MBN3556735.1"/>
    </source>
</evidence>
<dbReference type="SMART" id="SM00411">
    <property type="entry name" value="BHL"/>
    <property type="match status" value="1"/>
</dbReference>
<sequence>MKLDDLVKGIAEGSDLSAAKARALIDRVFGDIGDAVARGEEVSLPGFGKFSSKARDARTGRNPRTGEAMEIAASTKMVFTPAKALKDKLSS</sequence>
<evidence type="ECO:0000256" key="3">
    <source>
        <dbReference type="ARBA" id="ARBA00023125"/>
    </source>
</evidence>
<dbReference type="Proteomes" id="UP000704529">
    <property type="component" value="Unassembled WGS sequence"/>
</dbReference>
<proteinExistence type="inferred from homology"/>
<comment type="similarity">
    <text evidence="1 4">Belongs to the bacterial histone-like protein family.</text>
</comment>
<dbReference type="InterPro" id="IPR020816">
    <property type="entry name" value="Histone-like_DNA-bd_CS"/>
</dbReference>
<dbReference type="RefSeq" id="WP_035386333.1">
    <property type="nucleotide sequence ID" value="NZ_JACHNX010000037.1"/>
</dbReference>
<reference evidence="6" key="2">
    <citation type="submission" date="2021-01" db="EMBL/GenBank/DDBJ databases">
        <title>Genome Sequencing of Type Strains.</title>
        <authorList>
            <person name="Lemaire J.F."/>
            <person name="Inderbitzin P."/>
            <person name="Collins S.B."/>
            <person name="Wespe N."/>
            <person name="Knight-Connoni V."/>
        </authorList>
    </citation>
    <scope>NUCLEOTIDE SEQUENCE</scope>
    <source>
        <strain evidence="6">DSM 14562</strain>
    </source>
</reference>
<dbReference type="GO" id="GO:0003677">
    <property type="term" value="F:DNA binding"/>
    <property type="evidence" value="ECO:0007669"/>
    <property type="project" value="UniProtKB-KW"/>
</dbReference>
<name>A0AA41DE74_9SPHN</name>
<evidence type="ECO:0000256" key="4">
    <source>
        <dbReference type="RuleBase" id="RU003939"/>
    </source>
</evidence>
<gene>
    <name evidence="5" type="ORF">GGQ89_003871</name>
    <name evidence="6" type="ORF">JYA60_00535</name>
</gene>
<dbReference type="SUPFAM" id="SSF47729">
    <property type="entry name" value="IHF-like DNA-binding proteins"/>
    <property type="match status" value="1"/>
</dbReference>
<dbReference type="CDD" id="cd13831">
    <property type="entry name" value="HU"/>
    <property type="match status" value="1"/>
</dbReference>
<dbReference type="GO" id="GO:0030527">
    <property type="term" value="F:structural constituent of chromatin"/>
    <property type="evidence" value="ECO:0007669"/>
    <property type="project" value="InterPro"/>
</dbReference>
<dbReference type="Gene3D" id="4.10.520.10">
    <property type="entry name" value="IHF-like DNA-binding proteins"/>
    <property type="match status" value="1"/>
</dbReference>
<evidence type="ECO:0000313" key="8">
    <source>
        <dbReference type="Proteomes" id="UP000704529"/>
    </source>
</evidence>
<comment type="caution">
    <text evidence="6">The sequence shown here is derived from an EMBL/GenBank/DDBJ whole genome shotgun (WGS) entry which is preliminary data.</text>
</comment>
<keyword evidence="3 6" id="KW-0238">DNA-binding</keyword>
<dbReference type="PANTHER" id="PTHR33175">
    <property type="entry name" value="DNA-BINDING PROTEIN HU"/>
    <property type="match status" value="1"/>
</dbReference>
<keyword evidence="2" id="KW-0226">DNA condensation</keyword>
<dbReference type="InterPro" id="IPR000119">
    <property type="entry name" value="Hist_DNA-bd"/>
</dbReference>
<dbReference type="PRINTS" id="PR01727">
    <property type="entry name" value="DNABINDINGHU"/>
</dbReference>
<evidence type="ECO:0000313" key="5">
    <source>
        <dbReference type="EMBL" id="MBB4611621.1"/>
    </source>
</evidence>
<dbReference type="PROSITE" id="PS00045">
    <property type="entry name" value="HISTONE_LIKE"/>
    <property type="match status" value="1"/>
</dbReference>
<dbReference type="GO" id="GO:0005829">
    <property type="term" value="C:cytosol"/>
    <property type="evidence" value="ECO:0007669"/>
    <property type="project" value="TreeGrafter"/>
</dbReference>
<dbReference type="AlphaFoldDB" id="A0AA41DE74"/>
<evidence type="ECO:0000256" key="1">
    <source>
        <dbReference type="ARBA" id="ARBA00010529"/>
    </source>
</evidence>